<reference evidence="1" key="1">
    <citation type="submission" date="2023-07" db="EMBL/GenBank/DDBJ databases">
        <title>Chromosome-level Genome Assembly of Striped Snakehead (Channa striata).</title>
        <authorList>
            <person name="Liu H."/>
        </authorList>
    </citation>
    <scope>NUCLEOTIDE SEQUENCE</scope>
    <source>
        <strain evidence="1">Gz</strain>
        <tissue evidence="1">Muscle</tissue>
    </source>
</reference>
<dbReference type="PANTHER" id="PTHR10224">
    <property type="entry name" value="ES1 PROTEIN HOMOLOG, MITOCHONDRIAL"/>
    <property type="match status" value="1"/>
</dbReference>
<gene>
    <name evidence="1" type="ORF">Q5P01_014725</name>
</gene>
<dbReference type="EMBL" id="JAUPFM010000011">
    <property type="protein sequence ID" value="KAK2837513.1"/>
    <property type="molecule type" value="Genomic_DNA"/>
</dbReference>
<dbReference type="SUPFAM" id="SSF52317">
    <property type="entry name" value="Class I glutamine amidotransferase-like"/>
    <property type="match status" value="1"/>
</dbReference>
<evidence type="ECO:0008006" key="3">
    <source>
        <dbReference type="Google" id="ProtNLM"/>
    </source>
</evidence>
<dbReference type="Proteomes" id="UP001187415">
    <property type="component" value="Unassembled WGS sequence"/>
</dbReference>
<evidence type="ECO:0000313" key="2">
    <source>
        <dbReference type="Proteomes" id="UP001187415"/>
    </source>
</evidence>
<organism evidence="1 2">
    <name type="scientific">Channa striata</name>
    <name type="common">Snakehead murrel</name>
    <name type="synonym">Ophicephalus striatus</name>
    <dbReference type="NCBI Taxonomy" id="64152"/>
    <lineage>
        <taxon>Eukaryota</taxon>
        <taxon>Metazoa</taxon>
        <taxon>Chordata</taxon>
        <taxon>Craniata</taxon>
        <taxon>Vertebrata</taxon>
        <taxon>Euteleostomi</taxon>
        <taxon>Actinopterygii</taxon>
        <taxon>Neopterygii</taxon>
        <taxon>Teleostei</taxon>
        <taxon>Neoteleostei</taxon>
        <taxon>Acanthomorphata</taxon>
        <taxon>Anabantaria</taxon>
        <taxon>Anabantiformes</taxon>
        <taxon>Channoidei</taxon>
        <taxon>Channidae</taxon>
        <taxon>Channa</taxon>
    </lineage>
</organism>
<proteinExistence type="predicted"/>
<protein>
    <recommendedName>
        <fullName evidence="3">ES1 protein</fullName>
    </recommendedName>
</protein>
<comment type="caution">
    <text evidence="1">The sequence shown here is derived from an EMBL/GenBank/DDBJ whole genome shotgun (WGS) entry which is preliminary data.</text>
</comment>
<accession>A0AA88MIV8</accession>
<keyword evidence="2" id="KW-1185">Reference proteome</keyword>
<name>A0AA88MIV8_CHASR</name>
<evidence type="ECO:0000313" key="1">
    <source>
        <dbReference type="EMBL" id="KAK2837513.1"/>
    </source>
</evidence>
<dbReference type="InterPro" id="IPR029062">
    <property type="entry name" value="Class_I_gatase-like"/>
</dbReference>
<dbReference type="PANTHER" id="PTHR10224:SF15">
    <property type="entry name" value="ES1 PROTEIN, MITOCHONDRIAL"/>
    <property type="match status" value="1"/>
</dbReference>
<dbReference type="GO" id="GO:0005739">
    <property type="term" value="C:mitochondrion"/>
    <property type="evidence" value="ECO:0007669"/>
    <property type="project" value="TreeGrafter"/>
</dbReference>
<dbReference type="Gene3D" id="3.40.50.880">
    <property type="match status" value="1"/>
</dbReference>
<dbReference type="AlphaFoldDB" id="A0AA88MIV8"/>
<sequence length="286" mass="32508">MLATRALLSKQTLAVLSRQPACFVHHGDYGNWGNTNIAVVFSGCGWWDGTDVHEGVYTMYHLSRNGARFQMFAPNQQQMNVMDHMRKQPASGENRNTIVESARFSHNQGTMQMQDLSKLDVNSFDAVIFPGGHGIIKNLSSFVKDGKDCKLQNDVERVLKDFHRSRKPIGLASMAPVLACRVLPGIEVTMGYERDDNTRWGNWPHTNMVQAVKSMGARHNVREPYISFPKSLFALALTLCFHEAYVDEKNKVVSTPSFMWETDYHYHYIFDGIGNMVKHVMRMSTK</sequence>
<dbReference type="FunFam" id="3.40.50.880:FF:000062">
    <property type="entry name" value="ES1 protein, mitochondrial"/>
    <property type="match status" value="1"/>
</dbReference>